<dbReference type="GO" id="GO:0007165">
    <property type="term" value="P:signal transduction"/>
    <property type="evidence" value="ECO:0007669"/>
    <property type="project" value="UniProtKB-KW"/>
</dbReference>
<dbReference type="AlphaFoldDB" id="A0A4U2ZBI6"/>
<reference evidence="5 6" key="1">
    <citation type="submission" date="2019-04" db="EMBL/GenBank/DDBJ databases">
        <title>Sulfurimonas crateris sp. nov. a facultative anaerobic sulfur-oxidizing chemolithautotrophic bacterium isolated from a terrestrial mud vulcano.</title>
        <authorList>
            <person name="Ratnikova N.M."/>
            <person name="Slobodkin A.I."/>
            <person name="Merkel A.Y."/>
            <person name="Novikov A."/>
            <person name="Bonch-Osmolovskaya E.A."/>
            <person name="Slobodkina G.B."/>
        </authorList>
    </citation>
    <scope>NUCLEOTIDE SEQUENCE [LARGE SCALE GENOMIC DNA]</scope>
    <source>
        <strain evidence="5 6">SN118</strain>
    </source>
</reference>
<feature type="domain" description="Methyl-accepting transducer" evidence="4">
    <location>
        <begin position="174"/>
        <end position="378"/>
    </location>
</feature>
<keyword evidence="3" id="KW-0472">Membrane</keyword>
<gene>
    <name evidence="5" type="ORF">FCU45_00525</name>
</gene>
<keyword evidence="3" id="KW-0812">Transmembrane</keyword>
<name>A0A4U2ZBI6_9BACT</name>
<proteinExistence type="predicted"/>
<keyword evidence="3" id="KW-1133">Transmembrane helix</keyword>
<dbReference type="OrthoDB" id="9765597at2"/>
<feature type="transmembrane region" description="Helical" evidence="3">
    <location>
        <begin position="15"/>
        <end position="48"/>
    </location>
</feature>
<dbReference type="PANTHER" id="PTHR32089">
    <property type="entry name" value="METHYL-ACCEPTING CHEMOTAXIS PROTEIN MCPB"/>
    <property type="match status" value="1"/>
</dbReference>
<evidence type="ECO:0000313" key="5">
    <source>
        <dbReference type="EMBL" id="TKI70910.1"/>
    </source>
</evidence>
<dbReference type="Gene3D" id="1.20.120.30">
    <property type="entry name" value="Aspartate receptor, ligand-binding domain"/>
    <property type="match status" value="1"/>
</dbReference>
<comment type="caution">
    <text evidence="5">The sequence shown here is derived from an EMBL/GenBank/DDBJ whole genome shotgun (WGS) entry which is preliminary data.</text>
</comment>
<dbReference type="Gene3D" id="1.10.287.950">
    <property type="entry name" value="Methyl-accepting chemotaxis protein"/>
    <property type="match status" value="1"/>
</dbReference>
<dbReference type="Pfam" id="PF00015">
    <property type="entry name" value="MCPsignal"/>
    <property type="match status" value="1"/>
</dbReference>
<evidence type="ECO:0000256" key="2">
    <source>
        <dbReference type="PROSITE-ProRule" id="PRU00284"/>
    </source>
</evidence>
<dbReference type="InterPro" id="IPR004089">
    <property type="entry name" value="MCPsignal_dom"/>
</dbReference>
<sequence length="475" mass="52365">MTNLSSLFKNRQSTLLFLTVISVGVYALIIQNFILLGLILLALAASAFIRVDNDCELKSPTYQSMIKVLKEVANGDLEGRVTHIPDNDSIESQFAWSLNDALDQLEAFMRDVHASVDYASRGKNYRLTYASGLHGSFYSTSKELNGIMGYIAEGYTSKIKGELSQKLNNLSGGASNAFETIHSDIVLAQQDSTAIADVSKTTAALSSKSLQDVQEISDSFNTLVNLISSSHDAIVNLEHRSNEISVVVGLIKDIADQTNLLALNAAIEAARAGEHGRGFAVVADEVRKLAERTQKATNEIEITISTLQQDSNDIRANSDNISDIAQKSNSVVNEFEQTFSQLNTSAEQSADTSRKIESRLMATSMKVELALFKTDAYSSIFDSKESYVYKDHTSCNIGQWYTNEGAEYFGHTNAYRVIGQVHKNIHSSIAGNLSFIKNNTTFKSENVDTIVQNFKEMEEAADEMFKQLDNIVKEF</sequence>
<evidence type="ECO:0000313" key="6">
    <source>
        <dbReference type="Proteomes" id="UP000309561"/>
    </source>
</evidence>
<dbReference type="Proteomes" id="UP000309561">
    <property type="component" value="Unassembled WGS sequence"/>
</dbReference>
<dbReference type="PROSITE" id="PS50111">
    <property type="entry name" value="CHEMOTAXIS_TRANSDUC_2"/>
    <property type="match status" value="1"/>
</dbReference>
<keyword evidence="6" id="KW-1185">Reference proteome</keyword>
<evidence type="ECO:0000259" key="4">
    <source>
        <dbReference type="PROSITE" id="PS50111"/>
    </source>
</evidence>
<evidence type="ECO:0000256" key="3">
    <source>
        <dbReference type="SAM" id="Phobius"/>
    </source>
</evidence>
<dbReference type="Pfam" id="PF13682">
    <property type="entry name" value="CZB"/>
    <property type="match status" value="1"/>
</dbReference>
<dbReference type="RefSeq" id="WP_137011217.1">
    <property type="nucleotide sequence ID" value="NZ_SZPX01000001.1"/>
</dbReference>
<evidence type="ECO:0000256" key="1">
    <source>
        <dbReference type="ARBA" id="ARBA00023224"/>
    </source>
</evidence>
<protein>
    <submittedName>
        <fullName evidence="5">Chemotaxis protein</fullName>
    </submittedName>
</protein>
<dbReference type="PANTHER" id="PTHR32089:SF112">
    <property type="entry name" value="LYSOZYME-LIKE PROTEIN-RELATED"/>
    <property type="match status" value="1"/>
</dbReference>
<accession>A0A4U2ZBI6</accession>
<dbReference type="GO" id="GO:0016020">
    <property type="term" value="C:membrane"/>
    <property type="evidence" value="ECO:0007669"/>
    <property type="project" value="InterPro"/>
</dbReference>
<dbReference type="InterPro" id="IPR025991">
    <property type="entry name" value="Chemoreceptor_zinc-bind_dom"/>
</dbReference>
<dbReference type="SUPFAM" id="SSF58104">
    <property type="entry name" value="Methyl-accepting chemotaxis protein (MCP) signaling domain"/>
    <property type="match status" value="1"/>
</dbReference>
<organism evidence="5 6">
    <name type="scientific">Sulfurimonas crateris</name>
    <dbReference type="NCBI Taxonomy" id="2574727"/>
    <lineage>
        <taxon>Bacteria</taxon>
        <taxon>Pseudomonadati</taxon>
        <taxon>Campylobacterota</taxon>
        <taxon>Epsilonproteobacteria</taxon>
        <taxon>Campylobacterales</taxon>
        <taxon>Sulfurimonadaceae</taxon>
        <taxon>Sulfurimonas</taxon>
    </lineage>
</organism>
<dbReference type="SMART" id="SM00283">
    <property type="entry name" value="MA"/>
    <property type="match status" value="1"/>
</dbReference>
<keyword evidence="1 2" id="KW-0807">Transducer</keyword>
<dbReference type="EMBL" id="SZPX01000001">
    <property type="protein sequence ID" value="TKI70910.1"/>
    <property type="molecule type" value="Genomic_DNA"/>
</dbReference>